<evidence type="ECO:0000256" key="4">
    <source>
        <dbReference type="ARBA" id="ARBA00023163"/>
    </source>
</evidence>
<dbReference type="PANTHER" id="PTHR37534:SF40">
    <property type="entry name" value="ZN(2)-C6 FUNGAL-TYPE DOMAIN-CONTAINING PROTEIN"/>
    <property type="match status" value="1"/>
</dbReference>
<evidence type="ECO:0000256" key="5">
    <source>
        <dbReference type="ARBA" id="ARBA00023242"/>
    </source>
</evidence>
<sequence length="710" mass="79795">MNLRKVAKAQPQSPNVSTRTPTPKSQASDSQSTPRPRSSRKKSTDTPDTKARRVRTGCLTCRQRHLKCDEAVGRCLNCRKSDRICRRGVRLNFIDTQTVAPPHIIARPHGSKVTFRDDSRMIASLYVGGFEIYPPVQAESPVQEDPQTHHEFDFMGDDDLTNLFQSVAHSFDPLSLDAPHPNAADFVGTDTWHQSHLVPGDELLPHGTSHFARKLAGKHEYHAFLTDPEQVSLLRIFVEEVGPRMDIMDEMNHVGESPRTLFFQSAHKAQFSQVLPGFAIDEPVLLKAFLACGAKHLSSVDPSYGDEKAAHYYDAATQDLLDAVHDPNRDSVLCAIAALALGFSETMPSQSRHSGDHSAGSRALIRECGWTAKTPGLGGACFRISISAELLECMRYNWTLSWNPDTWGVNMDMDHPDATNGGNQDLWHHQILYIFAKVITLQASSRPSHSLDDDAGRAIQLNDHEWITHDRWCEQWAKSVPRSLAPLGHLQPWQSSSKSVFPEVWLVNRSAIVSRLFYHASRILLAKTHPFQSEFDENMRKMQRSHAHEMCGLIAHTTDRLVQIMAKIPEMSVSNQLNRGVARISLYFLVLAAECLETRESQEEVLGIFDTITQLTGSSPETIKNDLKQIWGWVDAHPHTVTPAHMHNDFYELDPSLPISNHLGSSPSLRNPMLTTGDFSLENHPYQGYYVPPHHHHALNQYHYGSFDLI</sequence>
<evidence type="ECO:0000256" key="6">
    <source>
        <dbReference type="SAM" id="MobiDB-lite"/>
    </source>
</evidence>
<evidence type="ECO:0000259" key="7">
    <source>
        <dbReference type="PROSITE" id="PS50048"/>
    </source>
</evidence>
<keyword evidence="2" id="KW-0805">Transcription regulation</keyword>
<dbReference type="InterPro" id="IPR036864">
    <property type="entry name" value="Zn2-C6_fun-type_DNA-bd_sf"/>
</dbReference>
<name>A0A9W4HCL8_PENNA</name>
<evidence type="ECO:0000256" key="1">
    <source>
        <dbReference type="ARBA" id="ARBA00004123"/>
    </source>
</evidence>
<dbReference type="SUPFAM" id="SSF57701">
    <property type="entry name" value="Zn2/Cys6 DNA-binding domain"/>
    <property type="match status" value="1"/>
</dbReference>
<comment type="caution">
    <text evidence="8">The sequence shown here is derived from an EMBL/GenBank/DDBJ whole genome shotgun (WGS) entry which is preliminary data.</text>
</comment>
<dbReference type="AlphaFoldDB" id="A0A9W4HCL8"/>
<dbReference type="OrthoDB" id="5600002at2759"/>
<dbReference type="PANTHER" id="PTHR37534">
    <property type="entry name" value="TRANSCRIPTIONAL ACTIVATOR PROTEIN UGA3"/>
    <property type="match status" value="1"/>
</dbReference>
<dbReference type="PROSITE" id="PS00463">
    <property type="entry name" value="ZN2_CY6_FUNGAL_1"/>
    <property type="match status" value="1"/>
</dbReference>
<dbReference type="GO" id="GO:0008270">
    <property type="term" value="F:zinc ion binding"/>
    <property type="evidence" value="ECO:0007669"/>
    <property type="project" value="InterPro"/>
</dbReference>
<feature type="domain" description="Zn(2)-C6 fungal-type" evidence="7">
    <location>
        <begin position="57"/>
        <end position="87"/>
    </location>
</feature>
<evidence type="ECO:0000256" key="3">
    <source>
        <dbReference type="ARBA" id="ARBA00023125"/>
    </source>
</evidence>
<organism evidence="8 9">
    <name type="scientific">Penicillium nalgiovense</name>
    <dbReference type="NCBI Taxonomy" id="60175"/>
    <lineage>
        <taxon>Eukaryota</taxon>
        <taxon>Fungi</taxon>
        <taxon>Dikarya</taxon>
        <taxon>Ascomycota</taxon>
        <taxon>Pezizomycotina</taxon>
        <taxon>Eurotiomycetes</taxon>
        <taxon>Eurotiomycetidae</taxon>
        <taxon>Eurotiales</taxon>
        <taxon>Aspergillaceae</taxon>
        <taxon>Penicillium</taxon>
    </lineage>
</organism>
<dbReference type="EMBL" id="CAJVNV010000038">
    <property type="protein sequence ID" value="CAG7984292.1"/>
    <property type="molecule type" value="Genomic_DNA"/>
</dbReference>
<accession>A0A9W4HCL8</accession>
<dbReference type="InterPro" id="IPR001138">
    <property type="entry name" value="Zn2Cys6_DnaBD"/>
</dbReference>
<keyword evidence="3" id="KW-0238">DNA-binding</keyword>
<protein>
    <recommendedName>
        <fullName evidence="7">Zn(2)-C6 fungal-type domain-containing protein</fullName>
    </recommendedName>
</protein>
<dbReference type="GO" id="GO:0005634">
    <property type="term" value="C:nucleus"/>
    <property type="evidence" value="ECO:0007669"/>
    <property type="project" value="UniProtKB-SubCell"/>
</dbReference>
<dbReference type="CDD" id="cd00067">
    <property type="entry name" value="GAL4"/>
    <property type="match status" value="1"/>
</dbReference>
<proteinExistence type="predicted"/>
<dbReference type="GO" id="GO:0000981">
    <property type="term" value="F:DNA-binding transcription factor activity, RNA polymerase II-specific"/>
    <property type="evidence" value="ECO:0007669"/>
    <property type="project" value="InterPro"/>
</dbReference>
<evidence type="ECO:0000256" key="2">
    <source>
        <dbReference type="ARBA" id="ARBA00023015"/>
    </source>
</evidence>
<evidence type="ECO:0000313" key="8">
    <source>
        <dbReference type="EMBL" id="CAG7984292.1"/>
    </source>
</evidence>
<comment type="subcellular location">
    <subcellularLocation>
        <location evidence="1">Nucleus</location>
    </subcellularLocation>
</comment>
<keyword evidence="5" id="KW-0539">Nucleus</keyword>
<feature type="compositionally biased region" description="Basic and acidic residues" evidence="6">
    <location>
        <begin position="42"/>
        <end position="51"/>
    </location>
</feature>
<dbReference type="GO" id="GO:0000976">
    <property type="term" value="F:transcription cis-regulatory region binding"/>
    <property type="evidence" value="ECO:0007669"/>
    <property type="project" value="TreeGrafter"/>
</dbReference>
<dbReference type="Pfam" id="PF00172">
    <property type="entry name" value="Zn_clus"/>
    <property type="match status" value="1"/>
</dbReference>
<evidence type="ECO:0000313" key="9">
    <source>
        <dbReference type="Proteomes" id="UP001153461"/>
    </source>
</evidence>
<feature type="compositionally biased region" description="Polar residues" evidence="6">
    <location>
        <begin position="10"/>
        <end position="27"/>
    </location>
</feature>
<dbReference type="PROSITE" id="PS50048">
    <property type="entry name" value="ZN2_CY6_FUNGAL_2"/>
    <property type="match status" value="1"/>
</dbReference>
<dbReference type="Pfam" id="PF11951">
    <property type="entry name" value="Fungal_trans_2"/>
    <property type="match status" value="1"/>
</dbReference>
<gene>
    <name evidence="8" type="ORF">PNAL_LOCUS1405</name>
</gene>
<dbReference type="InterPro" id="IPR021858">
    <property type="entry name" value="Fun_TF"/>
</dbReference>
<keyword evidence="4" id="KW-0804">Transcription</keyword>
<dbReference type="SMART" id="SM00066">
    <property type="entry name" value="GAL4"/>
    <property type="match status" value="1"/>
</dbReference>
<dbReference type="Proteomes" id="UP001153461">
    <property type="component" value="Unassembled WGS sequence"/>
</dbReference>
<feature type="region of interest" description="Disordered" evidence="6">
    <location>
        <begin position="1"/>
        <end position="52"/>
    </location>
</feature>
<dbReference type="GO" id="GO:0045944">
    <property type="term" value="P:positive regulation of transcription by RNA polymerase II"/>
    <property type="evidence" value="ECO:0007669"/>
    <property type="project" value="TreeGrafter"/>
</dbReference>
<reference evidence="8" key="1">
    <citation type="submission" date="2021-07" db="EMBL/GenBank/DDBJ databases">
        <authorList>
            <person name="Branca A.L. A."/>
        </authorList>
    </citation>
    <scope>NUCLEOTIDE SEQUENCE</scope>
</reference>